<feature type="transmembrane region" description="Helical" evidence="7">
    <location>
        <begin position="323"/>
        <end position="351"/>
    </location>
</feature>
<proteinExistence type="inferred from homology"/>
<keyword evidence="4 7" id="KW-1133">Transmembrane helix</keyword>
<gene>
    <name evidence="11" type="ORF">J2Z30_003872</name>
    <name evidence="10" type="ORF">SIRAN1867</name>
</gene>
<feature type="transmembrane region" description="Helical" evidence="7">
    <location>
        <begin position="277"/>
        <end position="302"/>
    </location>
</feature>
<evidence type="ECO:0000259" key="9">
    <source>
        <dbReference type="Pfam" id="PF12704"/>
    </source>
</evidence>
<evidence type="ECO:0000256" key="3">
    <source>
        <dbReference type="ARBA" id="ARBA00022692"/>
    </source>
</evidence>
<evidence type="ECO:0000256" key="1">
    <source>
        <dbReference type="ARBA" id="ARBA00004651"/>
    </source>
</evidence>
<evidence type="ECO:0000256" key="2">
    <source>
        <dbReference type="ARBA" id="ARBA00022475"/>
    </source>
</evidence>
<dbReference type="PANTHER" id="PTHR30572">
    <property type="entry name" value="MEMBRANE COMPONENT OF TRANSPORTER-RELATED"/>
    <property type="match status" value="1"/>
</dbReference>
<evidence type="ECO:0000256" key="6">
    <source>
        <dbReference type="ARBA" id="ARBA00038076"/>
    </source>
</evidence>
<dbReference type="AlphaFoldDB" id="A0A060ZPA6"/>
<evidence type="ECO:0000256" key="4">
    <source>
        <dbReference type="ARBA" id="ARBA00022989"/>
    </source>
</evidence>
<evidence type="ECO:0000313" key="11">
    <source>
        <dbReference type="EMBL" id="MBP2062853.1"/>
    </source>
</evidence>
<dbReference type="Pfam" id="PF02687">
    <property type="entry name" value="FtsX"/>
    <property type="match status" value="1"/>
</dbReference>
<keyword evidence="3 7" id="KW-0812">Transmembrane</keyword>
<dbReference type="Pfam" id="PF12704">
    <property type="entry name" value="MacB_PCD"/>
    <property type="match status" value="1"/>
</dbReference>
<dbReference type="InterPro" id="IPR025857">
    <property type="entry name" value="MacB_PCD"/>
</dbReference>
<organism evidence="10">
    <name type="scientific">Streptomyces iranensis</name>
    <dbReference type="NCBI Taxonomy" id="576784"/>
    <lineage>
        <taxon>Bacteria</taxon>
        <taxon>Bacillati</taxon>
        <taxon>Actinomycetota</taxon>
        <taxon>Actinomycetes</taxon>
        <taxon>Kitasatosporales</taxon>
        <taxon>Streptomycetaceae</taxon>
        <taxon>Streptomyces</taxon>
        <taxon>Streptomyces violaceusniger group</taxon>
    </lineage>
</organism>
<dbReference type="GO" id="GO:0022857">
    <property type="term" value="F:transmembrane transporter activity"/>
    <property type="evidence" value="ECO:0007669"/>
    <property type="project" value="TreeGrafter"/>
</dbReference>
<feature type="transmembrane region" description="Helical" evidence="7">
    <location>
        <begin position="363"/>
        <end position="383"/>
    </location>
</feature>
<dbReference type="RefSeq" id="WP_044568346.1">
    <property type="nucleotide sequence ID" value="NZ_BAABDR010000025.1"/>
</dbReference>
<reference evidence="10" key="1">
    <citation type="submission" date="2014-05" db="EMBL/GenBank/DDBJ databases">
        <authorList>
            <person name="Horn Fabian"/>
        </authorList>
    </citation>
    <scope>NUCLEOTIDE SEQUENCE</scope>
</reference>
<protein>
    <submittedName>
        <fullName evidence="11">ABC transport system permease protein</fullName>
    </submittedName>
    <submittedName>
        <fullName evidence="10">ABC transporter related protein</fullName>
    </submittedName>
</protein>
<evidence type="ECO:0000313" key="10">
    <source>
        <dbReference type="EMBL" id="CDR04882.1"/>
    </source>
</evidence>
<keyword evidence="12" id="KW-1185">Reference proteome</keyword>
<dbReference type="Proteomes" id="UP000756710">
    <property type="component" value="Unassembled WGS sequence"/>
</dbReference>
<feature type="domain" description="ABC3 transporter permease C-terminal" evidence="8">
    <location>
        <begin position="281"/>
        <end position="393"/>
    </location>
</feature>
<evidence type="ECO:0000313" key="12">
    <source>
        <dbReference type="Proteomes" id="UP000756710"/>
    </source>
</evidence>
<reference evidence="11 12" key="2">
    <citation type="submission" date="2021-03" db="EMBL/GenBank/DDBJ databases">
        <title>Genomic Encyclopedia of Type Strains, Phase IV (KMG-IV): sequencing the most valuable type-strain genomes for metagenomic binning, comparative biology and taxonomic classification.</title>
        <authorList>
            <person name="Goeker M."/>
        </authorList>
    </citation>
    <scope>NUCLEOTIDE SEQUENCE [LARGE SCALE GENOMIC DNA]</scope>
    <source>
        <strain evidence="11 12">DSM 41954</strain>
    </source>
</reference>
<feature type="transmembrane region" description="Helical" evidence="7">
    <location>
        <begin position="31"/>
        <end position="51"/>
    </location>
</feature>
<sequence>MTSTATAPGRLHPADLGRTASVGLRTRRMRAALSALGIAIGVAAMVAVLGLSSSSQAGLLAEIDKLGTNLLKVTPGQSLGGGDAKLPVEAPGMISRIGPVEAVQSTGKTDAEAYRSPHIPSLNTNSLSVNAASLRLPAAVRTSMAQGRYLNAATARQPVAVLGWDAASRLGISRIHPGMRVWVGGQWFYVSGVLKPAKLTPEIDSAVLVGYEAAKKYLDFDGHPSTVYVRSDTDQVKEVRKVLAATANPQNPSEVSVTQPSAALEARAAARSALDGLFLGLGAVALLVGGIGVANTMVISVLERRSEIGLRRALGATRGTIRLQFLSEAILLAMLGGAVGVVLGTLATFVYAGVKGWETVVPVLAWAGGLGAAVAIGAIAGLLPALRAARMPPTEALRTV</sequence>
<keyword evidence="2" id="KW-1003">Cell membrane</keyword>
<evidence type="ECO:0000256" key="5">
    <source>
        <dbReference type="ARBA" id="ARBA00023136"/>
    </source>
</evidence>
<dbReference type="InterPro" id="IPR003838">
    <property type="entry name" value="ABC3_permease_C"/>
</dbReference>
<evidence type="ECO:0000256" key="7">
    <source>
        <dbReference type="SAM" id="Phobius"/>
    </source>
</evidence>
<dbReference type="HOGENOM" id="CLU_000604_8_0_11"/>
<dbReference type="EMBL" id="LK022848">
    <property type="protein sequence ID" value="CDR04882.1"/>
    <property type="molecule type" value="Genomic_DNA"/>
</dbReference>
<name>A0A060ZPA6_9ACTN</name>
<dbReference type="InterPro" id="IPR050250">
    <property type="entry name" value="Macrolide_Exporter_MacB"/>
</dbReference>
<feature type="domain" description="MacB-like periplasmic core" evidence="9">
    <location>
        <begin position="32"/>
        <end position="242"/>
    </location>
</feature>
<comment type="similarity">
    <text evidence="6">Belongs to the ABC-4 integral membrane protein family.</text>
</comment>
<accession>A0A060ZPA6</accession>
<evidence type="ECO:0000259" key="8">
    <source>
        <dbReference type="Pfam" id="PF02687"/>
    </source>
</evidence>
<dbReference type="EMBL" id="JAGGLR010000009">
    <property type="protein sequence ID" value="MBP2062853.1"/>
    <property type="molecule type" value="Genomic_DNA"/>
</dbReference>
<keyword evidence="5 7" id="KW-0472">Membrane</keyword>
<dbReference type="PANTHER" id="PTHR30572:SF4">
    <property type="entry name" value="ABC TRANSPORTER PERMEASE YTRF"/>
    <property type="match status" value="1"/>
</dbReference>
<comment type="subcellular location">
    <subcellularLocation>
        <location evidence="1">Cell membrane</location>
        <topology evidence="1">Multi-pass membrane protein</topology>
    </subcellularLocation>
</comment>
<dbReference type="GO" id="GO:0005886">
    <property type="term" value="C:plasma membrane"/>
    <property type="evidence" value="ECO:0007669"/>
    <property type="project" value="UniProtKB-SubCell"/>
</dbReference>